<feature type="compositionally biased region" description="Polar residues" evidence="1">
    <location>
        <begin position="61"/>
        <end position="77"/>
    </location>
</feature>
<feature type="region of interest" description="Disordered" evidence="1">
    <location>
        <begin position="1"/>
        <end position="22"/>
    </location>
</feature>
<dbReference type="Proteomes" id="UP000243499">
    <property type="component" value="Chromosome 9"/>
</dbReference>
<protein>
    <submittedName>
        <fullName evidence="2">Uncharacterized protein</fullName>
    </submittedName>
</protein>
<proteinExistence type="predicted"/>
<sequence length="77" mass="8806">MRSNKPAAGVPTQCQREELRERKGPKILISGASLAHHLWAKSMDGIRKGDTHKRRKRLKQQARNYNSSTIPQTTKKK</sequence>
<accession>A0A2T8I2D5</accession>
<reference evidence="2" key="1">
    <citation type="submission" date="2018-04" db="EMBL/GenBank/DDBJ databases">
        <title>WGS assembly of Panicum hallii.</title>
        <authorList>
            <person name="Lovell J."/>
            <person name="Jenkins J."/>
            <person name="Lowry D."/>
            <person name="Mamidi S."/>
            <person name="Sreedasyam A."/>
            <person name="Weng X."/>
            <person name="Barry K."/>
            <person name="Bonette J."/>
            <person name="Campitelli B."/>
            <person name="Daum C."/>
            <person name="Gordon S."/>
            <person name="Gould B."/>
            <person name="Lipzen A."/>
            <person name="Macqueen A."/>
            <person name="Palacio-Mejia J."/>
            <person name="Plott C."/>
            <person name="Shakirov E."/>
            <person name="Shu S."/>
            <person name="Yoshinaga Y."/>
            <person name="Zane M."/>
            <person name="Rokhsar D."/>
            <person name="Grimwood J."/>
            <person name="Schmutz J."/>
            <person name="Juenger T."/>
        </authorList>
    </citation>
    <scope>NUCLEOTIDE SEQUENCE [LARGE SCALE GENOMIC DNA]</scope>
    <source>
        <strain evidence="2">FIL2</strain>
    </source>
</reference>
<dbReference type="Gramene" id="PVH31836">
    <property type="protein sequence ID" value="PVH31836"/>
    <property type="gene ID" value="PAHAL_9G244100"/>
</dbReference>
<name>A0A2T8I2D5_9POAL</name>
<feature type="compositionally biased region" description="Basic residues" evidence="1">
    <location>
        <begin position="50"/>
        <end position="60"/>
    </location>
</feature>
<evidence type="ECO:0000313" key="2">
    <source>
        <dbReference type="EMBL" id="PVH31836.1"/>
    </source>
</evidence>
<dbReference type="AlphaFoldDB" id="A0A2T8I2D5"/>
<dbReference type="EMBL" id="CM008054">
    <property type="protein sequence ID" value="PVH31836.1"/>
    <property type="molecule type" value="Genomic_DNA"/>
</dbReference>
<evidence type="ECO:0000256" key="1">
    <source>
        <dbReference type="SAM" id="MobiDB-lite"/>
    </source>
</evidence>
<feature type="region of interest" description="Disordered" evidence="1">
    <location>
        <begin position="43"/>
        <end position="77"/>
    </location>
</feature>
<organism evidence="2">
    <name type="scientific">Panicum hallii</name>
    <dbReference type="NCBI Taxonomy" id="206008"/>
    <lineage>
        <taxon>Eukaryota</taxon>
        <taxon>Viridiplantae</taxon>
        <taxon>Streptophyta</taxon>
        <taxon>Embryophyta</taxon>
        <taxon>Tracheophyta</taxon>
        <taxon>Spermatophyta</taxon>
        <taxon>Magnoliopsida</taxon>
        <taxon>Liliopsida</taxon>
        <taxon>Poales</taxon>
        <taxon>Poaceae</taxon>
        <taxon>PACMAD clade</taxon>
        <taxon>Panicoideae</taxon>
        <taxon>Panicodae</taxon>
        <taxon>Paniceae</taxon>
        <taxon>Panicinae</taxon>
        <taxon>Panicum</taxon>
        <taxon>Panicum sect. Panicum</taxon>
    </lineage>
</organism>
<gene>
    <name evidence="2" type="ORF">PAHAL_9G244100</name>
</gene>